<proteinExistence type="predicted"/>
<name>M2ZPH9_PSEFD</name>
<dbReference type="VEuPathDB" id="FungiDB:MYCFIDRAFT_176347"/>
<organism evidence="1 2">
    <name type="scientific">Pseudocercospora fijiensis (strain CIRAD86)</name>
    <name type="common">Black leaf streak disease fungus</name>
    <name type="synonym">Mycosphaerella fijiensis</name>
    <dbReference type="NCBI Taxonomy" id="383855"/>
    <lineage>
        <taxon>Eukaryota</taxon>
        <taxon>Fungi</taxon>
        <taxon>Dikarya</taxon>
        <taxon>Ascomycota</taxon>
        <taxon>Pezizomycotina</taxon>
        <taxon>Dothideomycetes</taxon>
        <taxon>Dothideomycetidae</taxon>
        <taxon>Mycosphaerellales</taxon>
        <taxon>Mycosphaerellaceae</taxon>
        <taxon>Pseudocercospora</taxon>
    </lineage>
</organism>
<dbReference type="AlphaFoldDB" id="M2ZPH9"/>
<dbReference type="HOGENOM" id="CLU_1050220_0_0_1"/>
<accession>M2ZPH9</accession>
<evidence type="ECO:0000313" key="1">
    <source>
        <dbReference type="EMBL" id="EME80999.1"/>
    </source>
</evidence>
<gene>
    <name evidence="1" type="ORF">MYCFIDRAFT_176347</name>
</gene>
<reference evidence="1 2" key="1">
    <citation type="journal article" date="2012" name="PLoS Pathog.">
        <title>Diverse lifestyles and strategies of plant pathogenesis encoded in the genomes of eighteen Dothideomycetes fungi.</title>
        <authorList>
            <person name="Ohm R.A."/>
            <person name="Feau N."/>
            <person name="Henrissat B."/>
            <person name="Schoch C.L."/>
            <person name="Horwitz B.A."/>
            <person name="Barry K.W."/>
            <person name="Condon B.J."/>
            <person name="Copeland A.C."/>
            <person name="Dhillon B."/>
            <person name="Glaser F."/>
            <person name="Hesse C.N."/>
            <person name="Kosti I."/>
            <person name="LaButti K."/>
            <person name="Lindquist E.A."/>
            <person name="Lucas S."/>
            <person name="Salamov A.A."/>
            <person name="Bradshaw R.E."/>
            <person name="Ciuffetti L."/>
            <person name="Hamelin R.C."/>
            <person name="Kema G.H.J."/>
            <person name="Lawrence C."/>
            <person name="Scott J.A."/>
            <person name="Spatafora J.W."/>
            <person name="Turgeon B.G."/>
            <person name="de Wit P.J.G.M."/>
            <person name="Zhong S."/>
            <person name="Goodwin S.B."/>
            <person name="Grigoriev I.V."/>
        </authorList>
    </citation>
    <scope>NUCLEOTIDE SEQUENCE [LARGE SCALE GENOMIC DNA]</scope>
    <source>
        <strain evidence="1 2">CIRAD86</strain>
    </source>
</reference>
<dbReference type="KEGG" id="pfj:MYCFIDRAFT_176347"/>
<dbReference type="GeneID" id="19333544"/>
<dbReference type="EMBL" id="KB446560">
    <property type="protein sequence ID" value="EME80999.1"/>
    <property type="molecule type" value="Genomic_DNA"/>
</dbReference>
<evidence type="ECO:0000313" key="2">
    <source>
        <dbReference type="Proteomes" id="UP000016932"/>
    </source>
</evidence>
<protein>
    <submittedName>
        <fullName evidence="1">Uncharacterized protein</fullName>
    </submittedName>
</protein>
<keyword evidence="2" id="KW-1185">Reference proteome</keyword>
<sequence length="265" mass="30071">MTSPTLNVGLACAWHNNGYYRILLDFLASVSSAAAQGLGDLVTIFLLESRMLRPTYVLLRDVKRLTCVSKWPFCQVSTYMQSIRRGWWNPLLCLLPRAVFLFHMTGGICGCLDMNAALLHVKARLCDFCSEWTGQLQATIWTGSTLAWPSFVLRRDTVAWTEPYSSSTTQYQKICTAPTTAMQIGLSLQTHFCICAQTSWILLAEHSRLEQRESSCSRVHVEHHASYDFHRRDYESQRRPGYKAAVLIMRQNPSHTGHPPISIPN</sequence>
<dbReference type="RefSeq" id="XP_007928319.1">
    <property type="nucleotide sequence ID" value="XM_007930128.1"/>
</dbReference>
<dbReference type="Proteomes" id="UP000016932">
    <property type="component" value="Unassembled WGS sequence"/>
</dbReference>